<dbReference type="EMBL" id="UOFS01000018">
    <property type="protein sequence ID" value="VAW94635.1"/>
    <property type="molecule type" value="Genomic_DNA"/>
</dbReference>
<name>A0A3B0ZM47_9ZZZZ</name>
<dbReference type="GO" id="GO:0016491">
    <property type="term" value="F:oxidoreductase activity"/>
    <property type="evidence" value="ECO:0007669"/>
    <property type="project" value="TreeGrafter"/>
</dbReference>
<keyword evidence="1" id="KW-0732">Signal</keyword>
<dbReference type="InterPro" id="IPR051829">
    <property type="entry name" value="Multiheme_Cytochr_ET"/>
</dbReference>
<dbReference type="PANTHER" id="PTHR35038">
    <property type="entry name" value="DISSIMILATORY SULFITE REDUCTASE SIRA"/>
    <property type="match status" value="1"/>
</dbReference>
<dbReference type="InterPro" id="IPR036280">
    <property type="entry name" value="Multihaem_cyt_sf"/>
</dbReference>
<evidence type="ECO:0000256" key="1">
    <source>
        <dbReference type="ARBA" id="ARBA00022729"/>
    </source>
</evidence>
<reference evidence="2" key="1">
    <citation type="submission" date="2018-06" db="EMBL/GenBank/DDBJ databases">
        <authorList>
            <person name="Zhirakovskaya E."/>
        </authorList>
    </citation>
    <scope>NUCLEOTIDE SEQUENCE</scope>
</reference>
<gene>
    <name evidence="2" type="ORF">MNBD_GAMMA22-2435</name>
</gene>
<sequence length="529" mass="56830">MMNKLRSIIDLRLQSISQFFIQTLLFSALALSAPQIFAVTTMDKNFDHYNTEFPLDGVHKRTKCDACHVRGVFEGTPKTCDSCHGSTSKIANSRMSTSHVRVTATCDSCHSEKDWKLINMNHNSVSTNCTSCHSASRTSASKQRGKNSGHIRSSNQCSDCHRSFTTWSSASLDHGSITKGCASCHNGSTSGGQKSASHIPVLQNVCENCHGATASPVISTWVSRQKMDHASVTPTCLTCHSSSRTNQAKQRGKNVGHIQSSDLCADCHRGFSTWKGASTDHGTITSGCASCHNGSTSGAKKGLNHIPVTINLCENCHGTNSNPVLTDWKTKQKMDHGSVDTNCVVCHSADRINAAKQRGKHAAHIPSSNLCADCHKKFTTWKGATSDHSLISTGCFSCHNGTTSGLQKGGGHMVSLNVCEACHSGTMPAKPAATVWSTNMSYDHANSVFPSSHRKRYTAGGCLRCHSTNSQFAIGSAPGMSLYPDCAGCHAQTFIDDQNEHQSGDTYITHKECNIGCHGNGREHSTSSF</sequence>
<dbReference type="SUPFAM" id="SSF48695">
    <property type="entry name" value="Multiheme cytochromes"/>
    <property type="match status" value="3"/>
</dbReference>
<accession>A0A3B0ZM47</accession>
<proteinExistence type="predicted"/>
<dbReference type="Gene3D" id="3.90.10.10">
    <property type="entry name" value="Cytochrome C3"/>
    <property type="match status" value="4"/>
</dbReference>
<dbReference type="PANTHER" id="PTHR35038:SF6">
    <property type="entry name" value="SURFACE LOCALIZED DECAHEME CYTOCHROME C LIPOPROTEIN"/>
    <property type="match status" value="1"/>
</dbReference>
<evidence type="ECO:0000313" key="2">
    <source>
        <dbReference type="EMBL" id="VAW94635.1"/>
    </source>
</evidence>
<protein>
    <submittedName>
        <fullName evidence="2">Uncharacterized protein</fullName>
    </submittedName>
</protein>
<organism evidence="2">
    <name type="scientific">hydrothermal vent metagenome</name>
    <dbReference type="NCBI Taxonomy" id="652676"/>
    <lineage>
        <taxon>unclassified sequences</taxon>
        <taxon>metagenomes</taxon>
        <taxon>ecological metagenomes</taxon>
    </lineage>
</organism>
<dbReference type="AlphaFoldDB" id="A0A3B0ZM47"/>